<dbReference type="Pfam" id="PF02515">
    <property type="entry name" value="CoA_transf_3"/>
    <property type="match status" value="1"/>
</dbReference>
<dbReference type="GO" id="GO:0008410">
    <property type="term" value="F:CoA-transferase activity"/>
    <property type="evidence" value="ECO:0007669"/>
    <property type="project" value="TreeGrafter"/>
</dbReference>
<protein>
    <submittedName>
        <fullName evidence="2">Putative naphthyl-2-methyl-succinate CoA transferase subunit</fullName>
    </submittedName>
</protein>
<reference evidence="2" key="1">
    <citation type="journal article" date="2010" name="J. Bacteriol.">
        <title>Combined genomic and proteomic approaches identify gene clusters involved in anaerobic 2-methylnaphthalene degradation in the sulfate-reducing enrichment culture N47.</title>
        <authorList>
            <person name="Selesi D."/>
            <person name="Jehmlich N."/>
            <person name="von Bergen M."/>
            <person name="Schmidt F."/>
            <person name="Rattei T."/>
            <person name="Tischler P."/>
            <person name="Lueders T."/>
            <person name="Meckenstock R.U."/>
        </authorList>
    </citation>
    <scope>NUCLEOTIDE SEQUENCE</scope>
</reference>
<evidence type="ECO:0000256" key="1">
    <source>
        <dbReference type="ARBA" id="ARBA00022679"/>
    </source>
</evidence>
<keyword evidence="1 2" id="KW-0808">Transferase</keyword>
<evidence type="ECO:0000313" key="2">
    <source>
        <dbReference type="EMBL" id="ADB04306.1"/>
    </source>
</evidence>
<sequence length="427" mass="47447">MSKKNKLRVLEGENMGENGGSLSDIRVLDFTGELGPYAAKMYAGLGADVIHLEPIDGDPLRKCGPFFKGIPGRERGLQFLYYNADKKGMPLDLRNEKGREIFVELCRRADLLLESFTPGFLEGVGLSYDVLSTVNPKLVQTSITPFGQFGPYSKYPGSDLTCSALGGFLFLAGVGNDKPVRASDNQAYRMAEAYAAVGSSIALYFAKKTGIGQFVDVAGIESVGMALENAAQFWDLEGTNRRGLGRIAGGGIIHPCKDGYVVVVAIMGRNKPMWEPFVKWMKEEAVDEWEIFDDDKWIDVDYRASAEGYELFCRIFERYSMQHEKAYIYDKGQAHRVAVSPVSDGKDLLENPQLKYRNFWKTLHHDTLQGDVVYPGAPYEFGNLKWELRNPAPSFGQHTAEILAECGYTKNDITLLAKEGVVYVAES</sequence>
<dbReference type="InterPro" id="IPR044855">
    <property type="entry name" value="CoA-Trfase_III_dom3_sf"/>
</dbReference>
<name>D2XBI7_9BACT</name>
<dbReference type="InterPro" id="IPR050483">
    <property type="entry name" value="CoA-transferase_III_domain"/>
</dbReference>
<dbReference type="PANTHER" id="PTHR48207:SF3">
    <property type="entry name" value="SUCCINATE--HYDROXYMETHYLGLUTARATE COA-TRANSFERASE"/>
    <property type="match status" value="1"/>
</dbReference>
<dbReference type="InterPro" id="IPR003673">
    <property type="entry name" value="CoA-Trfase_fam_III"/>
</dbReference>
<accession>D2XBI7</accession>
<dbReference type="InterPro" id="IPR023606">
    <property type="entry name" value="CoA-Trfase_III_dom_1_sf"/>
</dbReference>
<dbReference type="PANTHER" id="PTHR48207">
    <property type="entry name" value="SUCCINATE--HYDROXYMETHYLGLUTARATE COA-TRANSFERASE"/>
    <property type="match status" value="1"/>
</dbReference>
<dbReference type="SUPFAM" id="SSF89796">
    <property type="entry name" value="CoA-transferase family III (CaiB/BaiF)"/>
    <property type="match status" value="1"/>
</dbReference>
<dbReference type="Gene3D" id="3.30.1540.10">
    <property type="entry name" value="formyl-coa transferase, domain 3"/>
    <property type="match status" value="1"/>
</dbReference>
<dbReference type="AlphaFoldDB" id="D2XBI7"/>
<proteinExistence type="predicted"/>
<organism evidence="2">
    <name type="scientific">bacterium enrichment culture clone N47</name>
    <dbReference type="NCBI Taxonomy" id="700510"/>
    <lineage>
        <taxon>Bacteria</taxon>
        <taxon>environmental samples</taxon>
    </lineage>
</organism>
<dbReference type="KEGG" id="ag:ADB04306"/>
<dbReference type="Gene3D" id="3.40.50.10540">
    <property type="entry name" value="Crotonobetainyl-coa:carnitine coa-transferase, domain 1"/>
    <property type="match status" value="1"/>
</dbReference>
<gene>
    <name evidence="2" type="primary">bnsE</name>
</gene>
<dbReference type="EMBL" id="GU080109">
    <property type="protein sequence ID" value="ADB04306.1"/>
    <property type="molecule type" value="Genomic_DNA"/>
</dbReference>
<feature type="non-terminal residue" evidence="2">
    <location>
        <position position="427"/>
    </location>
</feature>